<name>A0A6G1JFG5_9PLEO</name>
<gene>
    <name evidence="2" type="ORF">K458DRAFT_383836</name>
</gene>
<protein>
    <submittedName>
        <fullName evidence="2">Uncharacterized protein</fullName>
    </submittedName>
</protein>
<keyword evidence="1" id="KW-0472">Membrane</keyword>
<evidence type="ECO:0000256" key="1">
    <source>
        <dbReference type="SAM" id="Phobius"/>
    </source>
</evidence>
<organism evidence="2 3">
    <name type="scientific">Lentithecium fluviatile CBS 122367</name>
    <dbReference type="NCBI Taxonomy" id="1168545"/>
    <lineage>
        <taxon>Eukaryota</taxon>
        <taxon>Fungi</taxon>
        <taxon>Dikarya</taxon>
        <taxon>Ascomycota</taxon>
        <taxon>Pezizomycotina</taxon>
        <taxon>Dothideomycetes</taxon>
        <taxon>Pleosporomycetidae</taxon>
        <taxon>Pleosporales</taxon>
        <taxon>Massarineae</taxon>
        <taxon>Lentitheciaceae</taxon>
        <taxon>Lentithecium</taxon>
    </lineage>
</organism>
<keyword evidence="1" id="KW-1133">Transmembrane helix</keyword>
<keyword evidence="3" id="KW-1185">Reference proteome</keyword>
<feature type="transmembrane region" description="Helical" evidence="1">
    <location>
        <begin position="158"/>
        <end position="179"/>
    </location>
</feature>
<reference evidence="2" key="1">
    <citation type="journal article" date="2020" name="Stud. Mycol.">
        <title>101 Dothideomycetes genomes: a test case for predicting lifestyles and emergence of pathogens.</title>
        <authorList>
            <person name="Haridas S."/>
            <person name="Albert R."/>
            <person name="Binder M."/>
            <person name="Bloem J."/>
            <person name="Labutti K."/>
            <person name="Salamov A."/>
            <person name="Andreopoulos B."/>
            <person name="Baker S."/>
            <person name="Barry K."/>
            <person name="Bills G."/>
            <person name="Bluhm B."/>
            <person name="Cannon C."/>
            <person name="Castanera R."/>
            <person name="Culley D."/>
            <person name="Daum C."/>
            <person name="Ezra D."/>
            <person name="Gonzalez J."/>
            <person name="Henrissat B."/>
            <person name="Kuo A."/>
            <person name="Liang C."/>
            <person name="Lipzen A."/>
            <person name="Lutzoni F."/>
            <person name="Magnuson J."/>
            <person name="Mondo S."/>
            <person name="Nolan M."/>
            <person name="Ohm R."/>
            <person name="Pangilinan J."/>
            <person name="Park H.-J."/>
            <person name="Ramirez L."/>
            <person name="Alfaro M."/>
            <person name="Sun H."/>
            <person name="Tritt A."/>
            <person name="Yoshinaga Y."/>
            <person name="Zwiers L.-H."/>
            <person name="Turgeon B."/>
            <person name="Goodwin S."/>
            <person name="Spatafora J."/>
            <person name="Crous P."/>
            <person name="Grigoriev I."/>
        </authorList>
    </citation>
    <scope>NUCLEOTIDE SEQUENCE</scope>
    <source>
        <strain evidence="2">CBS 122367</strain>
    </source>
</reference>
<evidence type="ECO:0000313" key="2">
    <source>
        <dbReference type="EMBL" id="KAF2689178.1"/>
    </source>
</evidence>
<feature type="transmembrane region" description="Helical" evidence="1">
    <location>
        <begin position="134"/>
        <end position="152"/>
    </location>
</feature>
<dbReference type="EMBL" id="MU005572">
    <property type="protein sequence ID" value="KAF2689178.1"/>
    <property type="molecule type" value="Genomic_DNA"/>
</dbReference>
<evidence type="ECO:0000313" key="3">
    <source>
        <dbReference type="Proteomes" id="UP000799291"/>
    </source>
</evidence>
<proteinExistence type="predicted"/>
<accession>A0A6G1JFG5</accession>
<dbReference type="Proteomes" id="UP000799291">
    <property type="component" value="Unassembled WGS sequence"/>
</dbReference>
<keyword evidence="1" id="KW-0812">Transmembrane</keyword>
<sequence>MVRIRPYFPEPKATPAPLPCFFFPRHQPDPLHRVKDYFLGMICYAVPPPAQQNAPEMPPIFDITLDPYFKYMRVAVLIAAAYRMGRYYLEQQKRITADVKKVQCEAYKECEECEEYRLCTECERMMREELKDQIIEAAKAALAAALFVLISWPDSFYLDMTGVWGFIVPCIALVASAWYDGEKVVKETVEEVEEANEEAEPKKFQEYEADWEEEIETRKFLEYDADTEEEMEPFTARECDAETDEEKYGVAGVDYDVEGDFEIVEYEADL</sequence>
<dbReference type="AlphaFoldDB" id="A0A6G1JFG5"/>